<evidence type="ECO:0000256" key="6">
    <source>
        <dbReference type="ARBA" id="ARBA00022801"/>
    </source>
</evidence>
<dbReference type="CDD" id="cd07340">
    <property type="entry name" value="M48B_Htpx_like"/>
    <property type="match status" value="1"/>
</dbReference>
<comment type="cofactor">
    <cofactor evidence="1">
        <name>Zn(2+)</name>
        <dbReference type="ChEBI" id="CHEBI:29105"/>
    </cofactor>
</comment>
<evidence type="ECO:0000256" key="8">
    <source>
        <dbReference type="ARBA" id="ARBA00022989"/>
    </source>
</evidence>
<dbReference type="EMBL" id="MRCG01000019">
    <property type="protein sequence ID" value="OKH44976.1"/>
    <property type="molecule type" value="Genomic_DNA"/>
</dbReference>
<feature type="transmembrane region" description="Helical" evidence="11">
    <location>
        <begin position="184"/>
        <end position="206"/>
    </location>
</feature>
<dbReference type="GO" id="GO:0006508">
    <property type="term" value="P:proteolysis"/>
    <property type="evidence" value="ECO:0007669"/>
    <property type="project" value="UniProtKB-KW"/>
</dbReference>
<keyword evidence="5" id="KW-0479">Metal-binding</keyword>
<feature type="transmembrane region" description="Helical" evidence="11">
    <location>
        <begin position="53"/>
        <end position="73"/>
    </location>
</feature>
<dbReference type="GO" id="GO:0046872">
    <property type="term" value="F:metal ion binding"/>
    <property type="evidence" value="ECO:0007669"/>
    <property type="project" value="UniProtKB-KW"/>
</dbReference>
<feature type="domain" description="Peptidase M48" evidence="12">
    <location>
        <begin position="106"/>
        <end position="330"/>
    </location>
</feature>
<evidence type="ECO:0000256" key="5">
    <source>
        <dbReference type="ARBA" id="ARBA00022723"/>
    </source>
</evidence>
<keyword evidence="2" id="KW-1003">Cell membrane</keyword>
<feature type="transmembrane region" description="Helical" evidence="11">
    <location>
        <begin position="17"/>
        <end position="41"/>
    </location>
</feature>
<keyword evidence="6" id="KW-0378">Hydrolase</keyword>
<evidence type="ECO:0000256" key="9">
    <source>
        <dbReference type="ARBA" id="ARBA00023049"/>
    </source>
</evidence>
<keyword evidence="4 11" id="KW-0812">Transmembrane</keyword>
<keyword evidence="3" id="KW-0645">Protease</keyword>
<dbReference type="STRING" id="549789.NIES30_21025"/>
<name>A0A1U7J0C1_9CYAN</name>
<dbReference type="Pfam" id="PF01435">
    <property type="entry name" value="Peptidase_M48"/>
    <property type="match status" value="1"/>
</dbReference>
<organism evidence="13 14">
    <name type="scientific">Phormidium tenue NIES-30</name>
    <dbReference type="NCBI Taxonomy" id="549789"/>
    <lineage>
        <taxon>Bacteria</taxon>
        <taxon>Bacillati</taxon>
        <taxon>Cyanobacteriota</taxon>
        <taxon>Cyanophyceae</taxon>
        <taxon>Oscillatoriophycideae</taxon>
        <taxon>Oscillatoriales</taxon>
        <taxon>Oscillatoriaceae</taxon>
        <taxon>Phormidium</taxon>
    </lineage>
</organism>
<comment type="caution">
    <text evidence="13">The sequence shown here is derived from an EMBL/GenBank/DDBJ whole genome shotgun (WGS) entry which is preliminary data.</text>
</comment>
<dbReference type="RefSeq" id="WP_073610417.1">
    <property type="nucleotide sequence ID" value="NZ_MRCG01000019.1"/>
</dbReference>
<keyword evidence="7" id="KW-0862">Zinc</keyword>
<dbReference type="OrthoDB" id="15218at2"/>
<dbReference type="PANTHER" id="PTHR43221:SF2">
    <property type="entry name" value="PROTEASE HTPX HOMOLOG"/>
    <property type="match status" value="1"/>
</dbReference>
<keyword evidence="8 11" id="KW-1133">Transmembrane helix</keyword>
<dbReference type="Gene3D" id="3.30.2010.10">
    <property type="entry name" value="Metalloproteases ('zincins'), catalytic domain"/>
    <property type="match status" value="1"/>
</dbReference>
<evidence type="ECO:0000256" key="7">
    <source>
        <dbReference type="ARBA" id="ARBA00022833"/>
    </source>
</evidence>
<evidence type="ECO:0000313" key="14">
    <source>
        <dbReference type="Proteomes" id="UP000185557"/>
    </source>
</evidence>
<evidence type="ECO:0000256" key="10">
    <source>
        <dbReference type="ARBA" id="ARBA00023136"/>
    </source>
</evidence>
<dbReference type="InterPro" id="IPR050083">
    <property type="entry name" value="HtpX_protease"/>
</dbReference>
<keyword evidence="14" id="KW-1185">Reference proteome</keyword>
<dbReference type="SUPFAM" id="SSF158682">
    <property type="entry name" value="TerB-like"/>
    <property type="match status" value="1"/>
</dbReference>
<proteinExistence type="predicted"/>
<protein>
    <recommendedName>
        <fullName evidence="12">Peptidase M48 domain-containing protein</fullName>
    </recommendedName>
</protein>
<dbReference type="PANTHER" id="PTHR43221">
    <property type="entry name" value="PROTEASE HTPX"/>
    <property type="match status" value="1"/>
</dbReference>
<evidence type="ECO:0000256" key="1">
    <source>
        <dbReference type="ARBA" id="ARBA00001947"/>
    </source>
</evidence>
<dbReference type="InterPro" id="IPR029024">
    <property type="entry name" value="TerB-like"/>
</dbReference>
<reference evidence="13 14" key="1">
    <citation type="submission" date="2016-11" db="EMBL/GenBank/DDBJ databases">
        <title>Draft Genome Sequences of Nine Cyanobacterial Strains from Diverse Habitats.</title>
        <authorList>
            <person name="Zhu T."/>
            <person name="Hou S."/>
            <person name="Lu X."/>
            <person name="Hess W.R."/>
        </authorList>
    </citation>
    <scope>NUCLEOTIDE SEQUENCE [LARGE SCALE GENOMIC DNA]</scope>
    <source>
        <strain evidence="13 14">NIES-30</strain>
    </source>
</reference>
<dbReference type="GO" id="GO:0004222">
    <property type="term" value="F:metalloendopeptidase activity"/>
    <property type="evidence" value="ECO:0007669"/>
    <property type="project" value="InterPro"/>
</dbReference>
<keyword evidence="10 11" id="KW-0472">Membrane</keyword>
<feature type="transmembrane region" description="Helical" evidence="11">
    <location>
        <begin position="226"/>
        <end position="248"/>
    </location>
</feature>
<dbReference type="Proteomes" id="UP000185557">
    <property type="component" value="Unassembled WGS sequence"/>
</dbReference>
<dbReference type="InterPro" id="IPR001915">
    <property type="entry name" value="Peptidase_M48"/>
</dbReference>
<evidence type="ECO:0000256" key="11">
    <source>
        <dbReference type="SAM" id="Phobius"/>
    </source>
</evidence>
<sequence length="647" mass="68610">MNFFEHQDQARRNTTKLLLLFGLSIAVMIAAFYGVAIAILFTQATPALGGPGLLWRPGVLFWVASGTLTFMVVGSSTKLAQLSQGGHSLAKGLGGRELNPLTDDLDEQRLINVVSEMALASGTPIPAVYLLDDEPGINAFAAGFTADKAVIGVTRGCLDQLSRDELQGVIGHEFSHILNGDMGLNLKLIGVIHGLLLIYIAGRLMLRLSYYDGASRRSKDDKGAGAVLAAALAMVVIGYLGVLCGRLIKSAVSREREFLADASAVQFTRNSEGLTGALRKIGQIQAGSTMVSPMAETASHLLFGEANGNLSFLGGWFATHPPLGERLRRLGQVPIPEGASPLGVGASISSSSSPDDSLVMGLHRGTSTAVQPGITAIASPAPSQFMTAIGTTDARRLEQVRSLLSELPAEVKAALQDPTAAAEVVYALLVRTKPALQTQQIEYLSNTYGPDCRGRVGQIYNRVRALKPGQDLLLLEALVPALRQLDPEAGRKFIQTAQALSQPGGRLLLSNYPLQLILRKRLSSHLGQPATITDINDLWGDALVVLALLARVGHSRSEDAIYAFKLGISQLPGAKTQASPNELLPVNSTDINASLSRLEQAAPKLKQTIVDACAHTVLADNDVTPAEMGLLRAVVITLDCPAPPFLT</sequence>
<evidence type="ECO:0000256" key="4">
    <source>
        <dbReference type="ARBA" id="ARBA00022692"/>
    </source>
</evidence>
<keyword evidence="9" id="KW-0482">Metalloprotease</keyword>
<dbReference type="AlphaFoldDB" id="A0A1U7J0C1"/>
<evidence type="ECO:0000256" key="3">
    <source>
        <dbReference type="ARBA" id="ARBA00022670"/>
    </source>
</evidence>
<gene>
    <name evidence="13" type="ORF">NIES30_21025</name>
</gene>
<evidence type="ECO:0000259" key="12">
    <source>
        <dbReference type="Pfam" id="PF01435"/>
    </source>
</evidence>
<evidence type="ECO:0000256" key="2">
    <source>
        <dbReference type="ARBA" id="ARBA00022475"/>
    </source>
</evidence>
<accession>A0A1U7J0C1</accession>
<evidence type="ECO:0000313" key="13">
    <source>
        <dbReference type="EMBL" id="OKH44976.1"/>
    </source>
</evidence>